<name>A0AAI8YQS4_9PEZI</name>
<feature type="compositionally biased region" description="Basic residues" evidence="1">
    <location>
        <begin position="85"/>
        <end position="100"/>
    </location>
</feature>
<evidence type="ECO:0000313" key="2">
    <source>
        <dbReference type="EMBL" id="CAJ2513776.1"/>
    </source>
</evidence>
<organism evidence="2 3">
    <name type="scientific">Anthostomella pinea</name>
    <dbReference type="NCBI Taxonomy" id="933095"/>
    <lineage>
        <taxon>Eukaryota</taxon>
        <taxon>Fungi</taxon>
        <taxon>Dikarya</taxon>
        <taxon>Ascomycota</taxon>
        <taxon>Pezizomycotina</taxon>
        <taxon>Sordariomycetes</taxon>
        <taxon>Xylariomycetidae</taxon>
        <taxon>Xylariales</taxon>
        <taxon>Xylariaceae</taxon>
        <taxon>Anthostomella</taxon>
    </lineage>
</organism>
<feature type="compositionally biased region" description="Low complexity" evidence="1">
    <location>
        <begin position="101"/>
        <end position="113"/>
    </location>
</feature>
<comment type="caution">
    <text evidence="2">The sequence shown here is derived from an EMBL/GenBank/DDBJ whole genome shotgun (WGS) entry which is preliminary data.</text>
</comment>
<feature type="compositionally biased region" description="Polar residues" evidence="1">
    <location>
        <begin position="15"/>
        <end position="24"/>
    </location>
</feature>
<evidence type="ECO:0000256" key="1">
    <source>
        <dbReference type="SAM" id="MobiDB-lite"/>
    </source>
</evidence>
<dbReference type="AlphaFoldDB" id="A0AAI8YQS4"/>
<gene>
    <name evidence="2" type="ORF">KHLLAP_LOCUS14244</name>
</gene>
<dbReference type="EMBL" id="CAUWAG010000020">
    <property type="protein sequence ID" value="CAJ2513776.1"/>
    <property type="molecule type" value="Genomic_DNA"/>
</dbReference>
<evidence type="ECO:0000313" key="3">
    <source>
        <dbReference type="Proteomes" id="UP001295740"/>
    </source>
</evidence>
<feature type="region of interest" description="Disordered" evidence="1">
    <location>
        <begin position="1"/>
        <end position="164"/>
    </location>
</feature>
<reference evidence="2" key="1">
    <citation type="submission" date="2023-10" db="EMBL/GenBank/DDBJ databases">
        <authorList>
            <person name="Hackl T."/>
        </authorList>
    </citation>
    <scope>NUCLEOTIDE SEQUENCE</scope>
</reference>
<feature type="compositionally biased region" description="Basic and acidic residues" evidence="1">
    <location>
        <begin position="125"/>
        <end position="135"/>
    </location>
</feature>
<proteinExistence type="predicted"/>
<dbReference type="Proteomes" id="UP001295740">
    <property type="component" value="Unassembled WGS sequence"/>
</dbReference>
<protein>
    <submittedName>
        <fullName evidence="2">Uu.00g018950.m01.CDS01</fullName>
    </submittedName>
</protein>
<accession>A0AAI8YQS4</accession>
<feature type="compositionally biased region" description="Polar residues" evidence="1">
    <location>
        <begin position="37"/>
        <end position="53"/>
    </location>
</feature>
<sequence length="164" mass="18431">MAASAGAHENLLDITITTFSSPEPDNQRGRKRRRSSPQDTLQVTATQIPSGESATFRGRCRHRSTSRFDMSRTPSSIRRSSLSPTRRKLLRVLHLNRHRSQSPSRSRSPYTQDPPKRRRQRTRSRSRDHNGESKTVDGAVLASFARPEIVIRSEGSAAQNKEGG</sequence>
<keyword evidence="3" id="KW-1185">Reference proteome</keyword>
<feature type="compositionally biased region" description="Polar residues" evidence="1">
    <location>
        <begin position="72"/>
        <end position="84"/>
    </location>
</feature>